<gene>
    <name evidence="1" type="ORF">FNV43_RR20968</name>
</gene>
<comment type="caution">
    <text evidence="1">The sequence shown here is derived from an EMBL/GenBank/DDBJ whole genome shotgun (WGS) entry which is preliminary data.</text>
</comment>
<protein>
    <submittedName>
        <fullName evidence="1">Uncharacterized protein</fullName>
    </submittedName>
</protein>
<evidence type="ECO:0000313" key="2">
    <source>
        <dbReference type="Proteomes" id="UP000796880"/>
    </source>
</evidence>
<name>A0A8K0GV17_9ROSA</name>
<accession>A0A8K0GV17</accession>
<sequence length="80" mass="8949">MRLRAGWRCRCRRLPARAKPAQTAPRNSSESSIARPEMVRRRAASYYVCQSDSAADISARADEERGEITILGVNCGIREP</sequence>
<reference evidence="1" key="1">
    <citation type="submission" date="2020-03" db="EMBL/GenBank/DDBJ databases">
        <title>A high-quality chromosome-level genome assembly of a woody plant with both climbing and erect habits, Rhamnella rubrinervis.</title>
        <authorList>
            <person name="Lu Z."/>
            <person name="Yang Y."/>
            <person name="Zhu X."/>
            <person name="Sun Y."/>
        </authorList>
    </citation>
    <scope>NUCLEOTIDE SEQUENCE</scope>
    <source>
        <strain evidence="1">BYM</strain>
        <tissue evidence="1">Leaf</tissue>
    </source>
</reference>
<proteinExistence type="predicted"/>
<organism evidence="1 2">
    <name type="scientific">Rhamnella rubrinervis</name>
    <dbReference type="NCBI Taxonomy" id="2594499"/>
    <lineage>
        <taxon>Eukaryota</taxon>
        <taxon>Viridiplantae</taxon>
        <taxon>Streptophyta</taxon>
        <taxon>Embryophyta</taxon>
        <taxon>Tracheophyta</taxon>
        <taxon>Spermatophyta</taxon>
        <taxon>Magnoliopsida</taxon>
        <taxon>eudicotyledons</taxon>
        <taxon>Gunneridae</taxon>
        <taxon>Pentapetalae</taxon>
        <taxon>rosids</taxon>
        <taxon>fabids</taxon>
        <taxon>Rosales</taxon>
        <taxon>Rhamnaceae</taxon>
        <taxon>rhamnoid group</taxon>
        <taxon>Rhamneae</taxon>
        <taxon>Rhamnella</taxon>
    </lineage>
</organism>
<dbReference type="Proteomes" id="UP000796880">
    <property type="component" value="Unassembled WGS sequence"/>
</dbReference>
<dbReference type="EMBL" id="VOIH02000009">
    <property type="protein sequence ID" value="KAF3438208.1"/>
    <property type="molecule type" value="Genomic_DNA"/>
</dbReference>
<evidence type="ECO:0000313" key="1">
    <source>
        <dbReference type="EMBL" id="KAF3438208.1"/>
    </source>
</evidence>
<keyword evidence="2" id="KW-1185">Reference proteome</keyword>
<dbReference type="AlphaFoldDB" id="A0A8K0GV17"/>